<organism evidence="4 6">
    <name type="scientific">Glycomyces lechevalierae</name>
    <dbReference type="NCBI Taxonomy" id="256034"/>
    <lineage>
        <taxon>Bacteria</taxon>
        <taxon>Bacillati</taxon>
        <taxon>Actinomycetota</taxon>
        <taxon>Actinomycetes</taxon>
        <taxon>Glycomycetales</taxon>
        <taxon>Glycomycetaceae</taxon>
        <taxon>Glycomyces</taxon>
    </lineage>
</organism>
<dbReference type="Proteomes" id="UP001145799">
    <property type="component" value="Unassembled WGS sequence"/>
</dbReference>
<dbReference type="CDD" id="cd04301">
    <property type="entry name" value="NAT_SF"/>
    <property type="match status" value="1"/>
</dbReference>
<evidence type="ECO:0000259" key="3">
    <source>
        <dbReference type="PROSITE" id="PS51186"/>
    </source>
</evidence>
<accession>A0A9X3SVY4</accession>
<evidence type="ECO:0000256" key="2">
    <source>
        <dbReference type="ARBA" id="ARBA00023315"/>
    </source>
</evidence>
<dbReference type="PROSITE" id="PS51186">
    <property type="entry name" value="GNAT"/>
    <property type="match status" value="1"/>
</dbReference>
<sequence>MSEVKFRQPQDAEWLDVARLRWQWLTEEDGQAGTDRGAFEQEFARWAAAAHSHRCVVAVRERELIGMAWIAITPRVPTPLVLDRSVGDVQSVYIVPEARNSGIGSGLVDALLLLADELGLERVTVHSTTRAVAVYQRAGFTPSQRLMHFEPELPPERRPPGH</sequence>
<dbReference type="AlphaFoldDB" id="A0A9X3SVY4"/>
<keyword evidence="2" id="KW-0012">Acyltransferase</keyword>
<dbReference type="Gene3D" id="3.40.630.30">
    <property type="match status" value="1"/>
</dbReference>
<proteinExistence type="predicted"/>
<keyword evidence="7" id="KW-1185">Reference proteome</keyword>
<evidence type="ECO:0000256" key="1">
    <source>
        <dbReference type="ARBA" id="ARBA00022679"/>
    </source>
</evidence>
<reference evidence="5 7" key="2">
    <citation type="submission" date="2023-07" db="EMBL/GenBank/DDBJ databases">
        <title>Sequencing the genomes of 1000 actinobacteria strains.</title>
        <authorList>
            <person name="Klenk H.-P."/>
        </authorList>
    </citation>
    <scope>NUCLEOTIDE SEQUENCE [LARGE SCALE GENOMIC DNA]</scope>
    <source>
        <strain evidence="5 7">DSM 44724</strain>
    </source>
</reference>
<dbReference type="Pfam" id="PF00583">
    <property type="entry name" value="Acetyltransf_1"/>
    <property type="match status" value="1"/>
</dbReference>
<evidence type="ECO:0000313" key="4">
    <source>
        <dbReference type="EMBL" id="MDA1387120.1"/>
    </source>
</evidence>
<evidence type="ECO:0000313" key="7">
    <source>
        <dbReference type="Proteomes" id="UP001183604"/>
    </source>
</evidence>
<name>A0A9X3SVY4_9ACTN</name>
<gene>
    <name evidence="5" type="ORF">J2S69_000462</name>
    <name evidence="4" type="ORF">O2L01_19140</name>
</gene>
<feature type="domain" description="N-acetyltransferase" evidence="3">
    <location>
        <begin position="4"/>
        <end position="160"/>
    </location>
</feature>
<reference evidence="4" key="1">
    <citation type="submission" date="2022-12" db="EMBL/GenBank/DDBJ databases">
        <title>Gycomyces niveus sp.nov., a novel actinomycete isolated from soil in Shouguang.</title>
        <authorList>
            <person name="Yang X."/>
        </authorList>
    </citation>
    <scope>NUCLEOTIDE SEQUENCE</scope>
    <source>
        <strain evidence="4">DSM 44724</strain>
    </source>
</reference>
<evidence type="ECO:0000313" key="6">
    <source>
        <dbReference type="Proteomes" id="UP001145799"/>
    </source>
</evidence>
<protein>
    <submittedName>
        <fullName evidence="4">GNAT family N-acetyltransferase</fullName>
    </submittedName>
    <submittedName>
        <fullName evidence="5">GNAT superfamily N-acetyltransferase</fullName>
    </submittedName>
</protein>
<evidence type="ECO:0000313" key="5">
    <source>
        <dbReference type="EMBL" id="MDR7336743.1"/>
    </source>
</evidence>
<dbReference type="InterPro" id="IPR000182">
    <property type="entry name" value="GNAT_dom"/>
</dbReference>
<dbReference type="Proteomes" id="UP001183604">
    <property type="component" value="Unassembled WGS sequence"/>
</dbReference>
<dbReference type="GO" id="GO:0016747">
    <property type="term" value="F:acyltransferase activity, transferring groups other than amino-acyl groups"/>
    <property type="evidence" value="ECO:0007669"/>
    <property type="project" value="InterPro"/>
</dbReference>
<comment type="caution">
    <text evidence="4">The sequence shown here is derived from an EMBL/GenBank/DDBJ whole genome shotgun (WGS) entry which is preliminary data.</text>
</comment>
<dbReference type="InterPro" id="IPR016181">
    <property type="entry name" value="Acyl_CoA_acyltransferase"/>
</dbReference>
<dbReference type="PANTHER" id="PTHR43877:SF2">
    <property type="entry name" value="AMINOALKYLPHOSPHONATE N-ACETYLTRANSFERASE-RELATED"/>
    <property type="match status" value="1"/>
</dbReference>
<dbReference type="SUPFAM" id="SSF55729">
    <property type="entry name" value="Acyl-CoA N-acyltransferases (Nat)"/>
    <property type="match status" value="1"/>
</dbReference>
<dbReference type="InterPro" id="IPR050832">
    <property type="entry name" value="Bact_Acetyltransf"/>
</dbReference>
<dbReference type="PANTHER" id="PTHR43877">
    <property type="entry name" value="AMINOALKYLPHOSPHONATE N-ACETYLTRANSFERASE-RELATED-RELATED"/>
    <property type="match status" value="1"/>
</dbReference>
<dbReference type="EMBL" id="JAVDYD010000001">
    <property type="protein sequence ID" value="MDR7336743.1"/>
    <property type="molecule type" value="Genomic_DNA"/>
</dbReference>
<dbReference type="EMBL" id="JAPZVQ010000013">
    <property type="protein sequence ID" value="MDA1387120.1"/>
    <property type="molecule type" value="Genomic_DNA"/>
</dbReference>
<keyword evidence="1" id="KW-0808">Transferase</keyword>
<dbReference type="RefSeq" id="WP_270123616.1">
    <property type="nucleotide sequence ID" value="NZ_BAAAOM010000002.1"/>
</dbReference>